<dbReference type="PANTHER" id="PTHR43163">
    <property type="entry name" value="DIPEPTIDE TRANSPORT SYSTEM PERMEASE PROTEIN DPPB-RELATED"/>
    <property type="match status" value="1"/>
</dbReference>
<dbReference type="Pfam" id="PF19300">
    <property type="entry name" value="BPD_transp_1_N"/>
    <property type="match status" value="1"/>
</dbReference>
<keyword evidence="6 7" id="KW-0472">Membrane</keyword>
<comment type="similarity">
    <text evidence="7">Belongs to the binding-protein-dependent transport system permease family.</text>
</comment>
<dbReference type="SUPFAM" id="SSF161098">
    <property type="entry name" value="MetI-like"/>
    <property type="match status" value="1"/>
</dbReference>
<evidence type="ECO:0000256" key="2">
    <source>
        <dbReference type="ARBA" id="ARBA00022448"/>
    </source>
</evidence>
<sequence length="327" mass="36760">MSQLYYYLRRIAVSIVLIFAIATFLFVAFRLMPGDYATLLLQQGASPEQVEKIRAAWGLDEPLYVQYFNWMSNMLTGNAGTSRQFGTPVVDVVGTAVRNSMILALPGVIVAFIVGSLYGALMGNNPDSRLERYGIIPPNIFGTTPDFFVAILLVYVFSSALGWFPSGSMVSIDVQTQVSGWGIFLTQSFWYHYALPFLTVVIKYMYYPAMVMRGSVVEVRNQEFATYQRLLGLGKWRRFRHIMKHASLPVITVFPSVSARAISGLVLIEIVFNWPGVGQLLFNSVIARDTPVIQFIFLLVAIWIVLGNFLVDIFYTLIDPRITIEGQ</sequence>
<dbReference type="GO" id="GO:0005886">
    <property type="term" value="C:plasma membrane"/>
    <property type="evidence" value="ECO:0007669"/>
    <property type="project" value="UniProtKB-SubCell"/>
</dbReference>
<keyword evidence="4 7" id="KW-0812">Transmembrane</keyword>
<dbReference type="RefSeq" id="WP_372389991.1">
    <property type="nucleotide sequence ID" value="NZ_JBGNYA010000001.1"/>
</dbReference>
<dbReference type="PANTHER" id="PTHR43163:SF6">
    <property type="entry name" value="DIPEPTIDE TRANSPORT SYSTEM PERMEASE PROTEIN DPPB-RELATED"/>
    <property type="match status" value="1"/>
</dbReference>
<keyword evidence="10" id="KW-1185">Reference proteome</keyword>
<feature type="transmembrane region" description="Helical" evidence="7">
    <location>
        <begin position="101"/>
        <end position="123"/>
    </location>
</feature>
<dbReference type="Proteomes" id="UP001570511">
    <property type="component" value="Unassembled WGS sequence"/>
</dbReference>
<evidence type="ECO:0000259" key="8">
    <source>
        <dbReference type="PROSITE" id="PS50928"/>
    </source>
</evidence>
<keyword evidence="5 7" id="KW-1133">Transmembrane helix</keyword>
<organism evidence="9 10">
    <name type="scientific">Halobellus rubicundus</name>
    <dbReference type="NCBI Taxonomy" id="2996466"/>
    <lineage>
        <taxon>Archaea</taxon>
        <taxon>Methanobacteriati</taxon>
        <taxon>Methanobacteriota</taxon>
        <taxon>Stenosarchaea group</taxon>
        <taxon>Halobacteria</taxon>
        <taxon>Halobacteriales</taxon>
        <taxon>Haloferacaceae</taxon>
        <taxon>Halobellus</taxon>
    </lineage>
</organism>
<evidence type="ECO:0000256" key="7">
    <source>
        <dbReference type="RuleBase" id="RU363032"/>
    </source>
</evidence>
<feature type="domain" description="ABC transmembrane type-1" evidence="8">
    <location>
        <begin position="97"/>
        <end position="315"/>
    </location>
</feature>
<comment type="caution">
    <text evidence="9">The sequence shown here is derived from an EMBL/GenBank/DDBJ whole genome shotgun (WGS) entry which is preliminary data.</text>
</comment>
<feature type="transmembrane region" description="Helical" evidence="7">
    <location>
        <begin position="189"/>
        <end position="206"/>
    </location>
</feature>
<keyword evidence="3" id="KW-1003">Cell membrane</keyword>
<evidence type="ECO:0000256" key="6">
    <source>
        <dbReference type="ARBA" id="ARBA00023136"/>
    </source>
</evidence>
<feature type="transmembrane region" description="Helical" evidence="7">
    <location>
        <begin position="292"/>
        <end position="318"/>
    </location>
</feature>
<keyword evidence="2 7" id="KW-0813">Transport</keyword>
<feature type="transmembrane region" description="Helical" evidence="7">
    <location>
        <begin position="12"/>
        <end position="32"/>
    </location>
</feature>
<protein>
    <submittedName>
        <fullName evidence="9">ABC transporter permease</fullName>
    </submittedName>
</protein>
<evidence type="ECO:0000256" key="4">
    <source>
        <dbReference type="ARBA" id="ARBA00022692"/>
    </source>
</evidence>
<dbReference type="AlphaFoldDB" id="A0ABD5MCK4"/>
<dbReference type="InterPro" id="IPR045621">
    <property type="entry name" value="BPD_transp_1_N"/>
</dbReference>
<reference evidence="9 10" key="1">
    <citation type="submission" date="2024-08" db="EMBL/GenBank/DDBJ databases">
        <title>Halobellus sp. MBLA0158 whole genome sequence.</title>
        <authorList>
            <person name="Hwang C.Y."/>
            <person name="Cho E.-S."/>
            <person name="Seo M.-J."/>
        </authorList>
    </citation>
    <scope>NUCLEOTIDE SEQUENCE [LARGE SCALE GENOMIC DNA]</scope>
    <source>
        <strain evidence="9 10">MBLA0158</strain>
    </source>
</reference>
<evidence type="ECO:0000313" key="9">
    <source>
        <dbReference type="EMBL" id="MFA1611647.1"/>
    </source>
</evidence>
<dbReference type="PROSITE" id="PS50928">
    <property type="entry name" value="ABC_TM1"/>
    <property type="match status" value="1"/>
</dbReference>
<dbReference type="Gene3D" id="1.10.3720.10">
    <property type="entry name" value="MetI-like"/>
    <property type="match status" value="1"/>
</dbReference>
<evidence type="ECO:0000256" key="1">
    <source>
        <dbReference type="ARBA" id="ARBA00004651"/>
    </source>
</evidence>
<dbReference type="Pfam" id="PF00528">
    <property type="entry name" value="BPD_transp_1"/>
    <property type="match status" value="1"/>
</dbReference>
<dbReference type="InterPro" id="IPR000515">
    <property type="entry name" value="MetI-like"/>
</dbReference>
<proteinExistence type="inferred from homology"/>
<gene>
    <name evidence="9" type="ORF">OS889_11605</name>
</gene>
<evidence type="ECO:0000256" key="3">
    <source>
        <dbReference type="ARBA" id="ARBA00022475"/>
    </source>
</evidence>
<dbReference type="EMBL" id="JBGNYA010000001">
    <property type="protein sequence ID" value="MFA1611647.1"/>
    <property type="molecule type" value="Genomic_DNA"/>
</dbReference>
<evidence type="ECO:0000256" key="5">
    <source>
        <dbReference type="ARBA" id="ARBA00022989"/>
    </source>
</evidence>
<comment type="subcellular location">
    <subcellularLocation>
        <location evidence="1 7">Cell membrane</location>
        <topology evidence="1 7">Multi-pass membrane protein</topology>
    </subcellularLocation>
</comment>
<feature type="transmembrane region" description="Helical" evidence="7">
    <location>
        <begin position="144"/>
        <end position="164"/>
    </location>
</feature>
<accession>A0ABD5MCK4</accession>
<feature type="transmembrane region" description="Helical" evidence="7">
    <location>
        <begin position="246"/>
        <end position="272"/>
    </location>
</feature>
<dbReference type="InterPro" id="IPR035906">
    <property type="entry name" value="MetI-like_sf"/>
</dbReference>
<dbReference type="CDD" id="cd06261">
    <property type="entry name" value="TM_PBP2"/>
    <property type="match status" value="1"/>
</dbReference>
<evidence type="ECO:0000313" key="10">
    <source>
        <dbReference type="Proteomes" id="UP001570511"/>
    </source>
</evidence>
<name>A0ABD5MCK4_9EURY</name>